<dbReference type="Pfam" id="PF12697">
    <property type="entry name" value="Abhydrolase_6"/>
    <property type="match status" value="1"/>
</dbReference>
<name>A0A317RBU9_9BURK</name>
<comment type="caution">
    <text evidence="2">The sequence shown here is derived from an EMBL/GenBank/DDBJ whole genome shotgun (WGS) entry which is preliminary data.</text>
</comment>
<dbReference type="InterPro" id="IPR029058">
    <property type="entry name" value="AB_hydrolase_fold"/>
</dbReference>
<dbReference type="InterPro" id="IPR000073">
    <property type="entry name" value="AB_hydrolase_1"/>
</dbReference>
<evidence type="ECO:0000259" key="1">
    <source>
        <dbReference type="Pfam" id="PF12697"/>
    </source>
</evidence>
<dbReference type="PANTHER" id="PTHR43689:SF8">
    <property type="entry name" value="ALPHA_BETA-HYDROLASES SUPERFAMILY PROTEIN"/>
    <property type="match status" value="1"/>
</dbReference>
<evidence type="ECO:0000313" key="3">
    <source>
        <dbReference type="Proteomes" id="UP000246483"/>
    </source>
</evidence>
<dbReference type="Gene3D" id="3.40.50.1820">
    <property type="entry name" value="alpha/beta hydrolase"/>
    <property type="match status" value="1"/>
</dbReference>
<dbReference type="OrthoDB" id="135231at2"/>
<dbReference type="Proteomes" id="UP000246483">
    <property type="component" value="Unassembled WGS sequence"/>
</dbReference>
<dbReference type="RefSeq" id="WP_019374102.1">
    <property type="nucleotide sequence ID" value="NZ_ALEE01000439.1"/>
</dbReference>
<gene>
    <name evidence="2" type="ORF">DFR36_104131</name>
</gene>
<sequence>MKTSDAVTAQDMQLRGPAGARLHARRWRPGQAKVGKHAPIVLLHDSLGCIALWRDFPERLARATGREVLAYDRHGFGASQARQELPGTDFVCEEGTQVLPGLLAQWGLERCVLLGHSVGGGMAAHAAAHLGAACEALVTIAAQCFVEERTLQGIRNAQAAFADPVEFSRLEKYHGDKTQWVFDAWTKTWLSPAFADYRLDEVLGQVRCPALVLHGEHDEYGSPAHPQRIAAAVRGPVELALLPDCHHVPHREQPEEVVRRVVRFLG</sequence>
<feature type="domain" description="AB hydrolase-1" evidence="1">
    <location>
        <begin position="40"/>
        <end position="259"/>
    </location>
</feature>
<organism evidence="2 3">
    <name type="scientific">Melaminivora alkalimesophila</name>
    <dbReference type="NCBI Taxonomy" id="1165852"/>
    <lineage>
        <taxon>Bacteria</taxon>
        <taxon>Pseudomonadati</taxon>
        <taxon>Pseudomonadota</taxon>
        <taxon>Betaproteobacteria</taxon>
        <taxon>Burkholderiales</taxon>
        <taxon>Comamonadaceae</taxon>
        <taxon>Melaminivora</taxon>
    </lineage>
</organism>
<dbReference type="AlphaFoldDB" id="A0A317RBU9"/>
<dbReference type="EMBL" id="QGUB01000004">
    <property type="protein sequence ID" value="PWW46351.1"/>
    <property type="molecule type" value="Genomic_DNA"/>
</dbReference>
<evidence type="ECO:0000313" key="2">
    <source>
        <dbReference type="EMBL" id="PWW46351.1"/>
    </source>
</evidence>
<protein>
    <submittedName>
        <fullName evidence="2">Pimeloyl-ACP methyl ester carboxylesterase</fullName>
    </submittedName>
</protein>
<keyword evidence="3" id="KW-1185">Reference proteome</keyword>
<dbReference type="PANTHER" id="PTHR43689">
    <property type="entry name" value="HYDROLASE"/>
    <property type="match status" value="1"/>
</dbReference>
<accession>A0A317RBU9</accession>
<proteinExistence type="predicted"/>
<reference evidence="2 3" key="1">
    <citation type="submission" date="2018-05" db="EMBL/GenBank/DDBJ databases">
        <title>Genomic Encyclopedia of Type Strains, Phase IV (KMG-IV): sequencing the most valuable type-strain genomes for metagenomic binning, comparative biology and taxonomic classification.</title>
        <authorList>
            <person name="Goeker M."/>
        </authorList>
    </citation>
    <scope>NUCLEOTIDE SEQUENCE [LARGE SCALE GENOMIC DNA]</scope>
    <source>
        <strain evidence="2 3">DSM 26006</strain>
    </source>
</reference>
<dbReference type="SUPFAM" id="SSF53474">
    <property type="entry name" value="alpha/beta-Hydrolases"/>
    <property type="match status" value="1"/>
</dbReference>